<gene>
    <name evidence="6" type="ORF">ILEXP_LOCUS54682</name>
</gene>
<dbReference type="Proteomes" id="UP001642360">
    <property type="component" value="Unassembled WGS sequence"/>
</dbReference>
<dbReference type="Gene3D" id="1.10.1200.270">
    <property type="entry name" value="Methyltransferase, alpha-helical capping domain"/>
    <property type="match status" value="1"/>
</dbReference>
<dbReference type="AlphaFoldDB" id="A0ABC8UTN4"/>
<dbReference type="Gene3D" id="3.40.50.150">
    <property type="entry name" value="Vaccinia Virus protein VP39"/>
    <property type="match status" value="1"/>
</dbReference>
<comment type="caution">
    <text evidence="6">The sequence shown here is derived from an EMBL/GenBank/DDBJ whole genome shotgun (WGS) entry which is preliminary data.</text>
</comment>
<dbReference type="InterPro" id="IPR042086">
    <property type="entry name" value="MeTrfase_capping"/>
</dbReference>
<evidence type="ECO:0000256" key="4">
    <source>
        <dbReference type="ARBA" id="ARBA00022723"/>
    </source>
</evidence>
<proteinExistence type="inferred from homology"/>
<keyword evidence="7" id="KW-1185">Reference proteome</keyword>
<evidence type="ECO:0000256" key="5">
    <source>
        <dbReference type="ARBA" id="ARBA00022842"/>
    </source>
</evidence>
<dbReference type="InterPro" id="IPR029063">
    <property type="entry name" value="SAM-dependent_MTases_sf"/>
</dbReference>
<evidence type="ECO:0000256" key="2">
    <source>
        <dbReference type="ARBA" id="ARBA00022603"/>
    </source>
</evidence>
<protein>
    <submittedName>
        <fullName evidence="6">Uncharacterized protein</fullName>
    </submittedName>
</protein>
<dbReference type="GO" id="GO:0008168">
    <property type="term" value="F:methyltransferase activity"/>
    <property type="evidence" value="ECO:0007669"/>
    <property type="project" value="UniProtKB-KW"/>
</dbReference>
<evidence type="ECO:0000313" key="6">
    <source>
        <dbReference type="EMBL" id="CAK9184364.1"/>
    </source>
</evidence>
<keyword evidence="3" id="KW-0808">Transferase</keyword>
<keyword evidence="5" id="KW-0460">Magnesium</keyword>
<keyword evidence="4" id="KW-0479">Metal-binding</keyword>
<keyword evidence="2" id="KW-0489">Methyltransferase</keyword>
<dbReference type="GO" id="GO:0046872">
    <property type="term" value="F:metal ion binding"/>
    <property type="evidence" value="ECO:0007669"/>
    <property type="project" value="UniProtKB-KW"/>
</dbReference>
<dbReference type="PANTHER" id="PTHR31009">
    <property type="entry name" value="S-ADENOSYL-L-METHIONINE:CARBOXYL METHYLTRANSFERASE FAMILY PROTEIN"/>
    <property type="match status" value="1"/>
</dbReference>
<reference evidence="6 7" key="1">
    <citation type="submission" date="2024-02" db="EMBL/GenBank/DDBJ databases">
        <authorList>
            <person name="Vignale AGUSTIN F."/>
            <person name="Sosa J E."/>
            <person name="Modenutti C."/>
        </authorList>
    </citation>
    <scope>NUCLEOTIDE SEQUENCE [LARGE SCALE GENOMIC DNA]</scope>
</reference>
<accession>A0ABC8UTN4</accession>
<comment type="similarity">
    <text evidence="1">Belongs to the methyltransferase superfamily. Type-7 methyltransferase family.</text>
</comment>
<organism evidence="6 7">
    <name type="scientific">Ilex paraguariensis</name>
    <name type="common">yerba mate</name>
    <dbReference type="NCBI Taxonomy" id="185542"/>
    <lineage>
        <taxon>Eukaryota</taxon>
        <taxon>Viridiplantae</taxon>
        <taxon>Streptophyta</taxon>
        <taxon>Embryophyta</taxon>
        <taxon>Tracheophyta</taxon>
        <taxon>Spermatophyta</taxon>
        <taxon>Magnoliopsida</taxon>
        <taxon>eudicotyledons</taxon>
        <taxon>Gunneridae</taxon>
        <taxon>Pentapetalae</taxon>
        <taxon>asterids</taxon>
        <taxon>campanulids</taxon>
        <taxon>Aquifoliales</taxon>
        <taxon>Aquifoliaceae</taxon>
        <taxon>Ilex</taxon>
    </lineage>
</organism>
<dbReference type="SUPFAM" id="SSF53335">
    <property type="entry name" value="S-adenosyl-L-methionine-dependent methyltransferases"/>
    <property type="match status" value="1"/>
</dbReference>
<sequence length="92" mass="10286">MDVMEALFMNGGEVESSYAQHAFFTQKVTSITNPILVNAVHSLFSKDFQWKKVLNMANLGCAVGSNTFSVILTVKENLERKCMELNCQPPEL</sequence>
<evidence type="ECO:0000313" key="7">
    <source>
        <dbReference type="Proteomes" id="UP001642360"/>
    </source>
</evidence>
<name>A0ABC8UTN4_9AQUA</name>
<dbReference type="InterPro" id="IPR005299">
    <property type="entry name" value="MeTrfase_7"/>
</dbReference>
<evidence type="ECO:0000256" key="1">
    <source>
        <dbReference type="ARBA" id="ARBA00007967"/>
    </source>
</evidence>
<evidence type="ECO:0000256" key="3">
    <source>
        <dbReference type="ARBA" id="ARBA00022679"/>
    </source>
</evidence>
<dbReference type="EMBL" id="CAUOFW020008946">
    <property type="protein sequence ID" value="CAK9184364.1"/>
    <property type="molecule type" value="Genomic_DNA"/>
</dbReference>
<dbReference type="GO" id="GO:0032259">
    <property type="term" value="P:methylation"/>
    <property type="evidence" value="ECO:0007669"/>
    <property type="project" value="UniProtKB-KW"/>
</dbReference>